<reference evidence="3" key="2">
    <citation type="submission" date="2020-04" db="EMBL/GenBank/DDBJ databases">
        <authorList>
            <consortium name="NCBI Genome Project"/>
        </authorList>
    </citation>
    <scope>NUCLEOTIDE SEQUENCE</scope>
    <source>
        <strain evidence="3">CBS 342.82</strain>
    </source>
</reference>
<sequence length="215" mass="23233">MLISQSEVDTPKRIGPETTGGQCNSSRDPFSPHHASEPVTDKDAQKSERQTIYTFYHFNEIKIDIKALISHQRPCAPANRPFTGPSLRRSKQTPHPSRRAPPRRPHPPTGNDGRRRTAQHHGPLLPADPGDRDHGNVLLPRVAGHDGDAGGGAELPELPGQAAGRGADRDAEADARARLRPPDVPRRDGRGGQGQGEGEAAAAETELRGRQRRGG</sequence>
<feature type="compositionally biased region" description="Basic and acidic residues" evidence="1">
    <location>
        <begin position="166"/>
        <end position="190"/>
    </location>
</feature>
<evidence type="ECO:0000313" key="3">
    <source>
        <dbReference type="RefSeq" id="XP_033455092.1"/>
    </source>
</evidence>
<name>A0A6J3LQ70_9PEZI</name>
<feature type="compositionally biased region" description="Polar residues" evidence="1">
    <location>
        <begin position="19"/>
        <end position="28"/>
    </location>
</feature>
<keyword evidence="2" id="KW-1185">Reference proteome</keyword>
<evidence type="ECO:0000313" key="2">
    <source>
        <dbReference type="Proteomes" id="UP000504637"/>
    </source>
</evidence>
<gene>
    <name evidence="3" type="ORF">K489DRAFT_135627</name>
</gene>
<dbReference type="RefSeq" id="XP_033455092.1">
    <property type="nucleotide sequence ID" value="XM_033599077.1"/>
</dbReference>
<protein>
    <submittedName>
        <fullName evidence="3">Uncharacterized protein</fullName>
    </submittedName>
</protein>
<reference evidence="3" key="3">
    <citation type="submission" date="2025-08" db="UniProtKB">
        <authorList>
            <consortium name="RefSeq"/>
        </authorList>
    </citation>
    <scope>IDENTIFICATION</scope>
    <source>
        <strain evidence="3">CBS 342.82</strain>
    </source>
</reference>
<dbReference type="AlphaFoldDB" id="A0A6J3LQ70"/>
<dbReference type="GeneID" id="54356876"/>
<dbReference type="Proteomes" id="UP000504637">
    <property type="component" value="Unplaced"/>
</dbReference>
<proteinExistence type="predicted"/>
<feature type="region of interest" description="Disordered" evidence="1">
    <location>
        <begin position="1"/>
        <end position="47"/>
    </location>
</feature>
<accession>A0A6J3LQ70</accession>
<feature type="region of interest" description="Disordered" evidence="1">
    <location>
        <begin position="75"/>
        <end position="215"/>
    </location>
</feature>
<organism evidence="3">
    <name type="scientific">Dissoconium aciculare CBS 342.82</name>
    <dbReference type="NCBI Taxonomy" id="1314786"/>
    <lineage>
        <taxon>Eukaryota</taxon>
        <taxon>Fungi</taxon>
        <taxon>Dikarya</taxon>
        <taxon>Ascomycota</taxon>
        <taxon>Pezizomycotina</taxon>
        <taxon>Dothideomycetes</taxon>
        <taxon>Dothideomycetidae</taxon>
        <taxon>Mycosphaerellales</taxon>
        <taxon>Dissoconiaceae</taxon>
        <taxon>Dissoconium</taxon>
    </lineage>
</organism>
<feature type="compositionally biased region" description="Basic and acidic residues" evidence="1">
    <location>
        <begin position="30"/>
        <end position="47"/>
    </location>
</feature>
<feature type="compositionally biased region" description="Basic residues" evidence="1">
    <location>
        <begin position="88"/>
        <end position="106"/>
    </location>
</feature>
<evidence type="ECO:0000256" key="1">
    <source>
        <dbReference type="SAM" id="MobiDB-lite"/>
    </source>
</evidence>
<reference evidence="3" key="1">
    <citation type="submission" date="2020-01" db="EMBL/GenBank/DDBJ databases">
        <authorList>
            <consortium name="DOE Joint Genome Institute"/>
            <person name="Haridas S."/>
            <person name="Albert R."/>
            <person name="Binder M."/>
            <person name="Bloem J."/>
            <person name="Labutti K."/>
            <person name="Salamov A."/>
            <person name="Andreopoulos B."/>
            <person name="Baker S.E."/>
            <person name="Barry K."/>
            <person name="Bills G."/>
            <person name="Bluhm B.H."/>
            <person name="Cannon C."/>
            <person name="Castanera R."/>
            <person name="Culley D.E."/>
            <person name="Daum C."/>
            <person name="Ezra D."/>
            <person name="Gonzalez J.B."/>
            <person name="Henrissat B."/>
            <person name="Kuo A."/>
            <person name="Liang C."/>
            <person name="Lipzen A."/>
            <person name="Lutzoni F."/>
            <person name="Magnuson J."/>
            <person name="Mondo S."/>
            <person name="Nolan M."/>
            <person name="Ohm R."/>
            <person name="Pangilinan J."/>
            <person name="Park H.-J."/>
            <person name="Ramirez L."/>
            <person name="Alfaro M."/>
            <person name="Sun H."/>
            <person name="Tritt A."/>
            <person name="Yoshinaga Y."/>
            <person name="Zwiers L.-H."/>
            <person name="Turgeon B.G."/>
            <person name="Goodwin S.B."/>
            <person name="Spatafora J.W."/>
            <person name="Crous P.W."/>
            <person name="Grigoriev I.V."/>
        </authorList>
    </citation>
    <scope>NUCLEOTIDE SEQUENCE</scope>
    <source>
        <strain evidence="3">CBS 342.82</strain>
    </source>
</reference>